<comment type="caution">
    <text evidence="1">The sequence shown here is derived from an EMBL/GenBank/DDBJ whole genome shotgun (WGS) entry which is preliminary data.</text>
</comment>
<gene>
    <name evidence="1" type="ORF">VP06_10330</name>
</gene>
<evidence type="ECO:0000313" key="1">
    <source>
        <dbReference type="EMBL" id="KMO36178.1"/>
    </source>
</evidence>
<name>A0A0J6SS22_9HYPH</name>
<dbReference type="Proteomes" id="UP000035929">
    <property type="component" value="Unassembled WGS sequence"/>
</dbReference>
<protein>
    <submittedName>
        <fullName evidence="1">Uncharacterized protein</fullName>
    </submittedName>
</protein>
<dbReference type="AlphaFoldDB" id="A0A0J6SS22"/>
<organism evidence="1">
    <name type="scientific">Methylobacterium aquaticum</name>
    <dbReference type="NCBI Taxonomy" id="270351"/>
    <lineage>
        <taxon>Bacteria</taxon>
        <taxon>Pseudomonadati</taxon>
        <taxon>Pseudomonadota</taxon>
        <taxon>Alphaproteobacteria</taxon>
        <taxon>Hyphomicrobiales</taxon>
        <taxon>Methylobacteriaceae</taxon>
        <taxon>Methylobacterium</taxon>
    </lineage>
</organism>
<dbReference type="PATRIC" id="fig|270351.6.peg.6963"/>
<sequence length="234" mass="25746">MTASSADIEALLVDVNDLSNPTPGMLPAIFRDIIGGLDAAGLSYAVVGRIALALHEQARSVREIEIVVALDADEHERIAVLTRATQERFAAHMDPRTCEHPIVLTLRPSTCSVETQLLAEAITCPWFGVQARLASAEHLLWLWCHTEAPDHAMNASALIVGGTVDLYCVRSLLRETDDVEESSQRRLRLAIGDAVLSATSSFSGFMAERRIRLDPNRVPIWRLRQAENVDGDDR</sequence>
<accession>A0A0J6SS22</accession>
<dbReference type="OrthoDB" id="7988227at2"/>
<reference evidence="1" key="1">
    <citation type="submission" date="2015-03" db="EMBL/GenBank/DDBJ databases">
        <title>Genome sequencing of Methylobacterium aquaticum DSM16371 type strain.</title>
        <authorList>
            <person name="Chaudhry V."/>
            <person name="Patil P.B."/>
        </authorList>
    </citation>
    <scope>NUCLEOTIDE SEQUENCE [LARGE SCALE GENOMIC DNA]</scope>
    <source>
        <strain evidence="1">DSM 16371</strain>
    </source>
</reference>
<proteinExistence type="predicted"/>
<dbReference type="EMBL" id="LABX01000072">
    <property type="protein sequence ID" value="KMO36178.1"/>
    <property type="molecule type" value="Genomic_DNA"/>
</dbReference>
<dbReference type="RefSeq" id="WP_048463680.1">
    <property type="nucleotide sequence ID" value="NZ_LABX01000072.1"/>
</dbReference>